<evidence type="ECO:0000256" key="1">
    <source>
        <dbReference type="SAM" id="MobiDB-lite"/>
    </source>
</evidence>
<gene>
    <name evidence="2" type="ORF">QR680_008545</name>
</gene>
<feature type="compositionally biased region" description="Polar residues" evidence="1">
    <location>
        <begin position="171"/>
        <end position="181"/>
    </location>
</feature>
<name>A0AA39M8A4_9BILA</name>
<feature type="region of interest" description="Disordered" evidence="1">
    <location>
        <begin position="164"/>
        <end position="205"/>
    </location>
</feature>
<dbReference type="EMBL" id="JAUCMV010000001">
    <property type="protein sequence ID" value="KAK0424204.1"/>
    <property type="molecule type" value="Genomic_DNA"/>
</dbReference>
<dbReference type="Proteomes" id="UP001175271">
    <property type="component" value="Unassembled WGS sequence"/>
</dbReference>
<feature type="region of interest" description="Disordered" evidence="1">
    <location>
        <begin position="62"/>
        <end position="145"/>
    </location>
</feature>
<keyword evidence="3" id="KW-1185">Reference proteome</keyword>
<organism evidence="2 3">
    <name type="scientific">Steinernema hermaphroditum</name>
    <dbReference type="NCBI Taxonomy" id="289476"/>
    <lineage>
        <taxon>Eukaryota</taxon>
        <taxon>Metazoa</taxon>
        <taxon>Ecdysozoa</taxon>
        <taxon>Nematoda</taxon>
        <taxon>Chromadorea</taxon>
        <taxon>Rhabditida</taxon>
        <taxon>Tylenchina</taxon>
        <taxon>Panagrolaimomorpha</taxon>
        <taxon>Strongyloidoidea</taxon>
        <taxon>Steinernematidae</taxon>
        <taxon>Steinernema</taxon>
    </lineage>
</organism>
<feature type="compositionally biased region" description="Polar residues" evidence="1">
    <location>
        <begin position="62"/>
        <end position="71"/>
    </location>
</feature>
<feature type="compositionally biased region" description="Basic and acidic residues" evidence="1">
    <location>
        <begin position="192"/>
        <end position="205"/>
    </location>
</feature>
<comment type="caution">
    <text evidence="2">The sequence shown here is derived from an EMBL/GenBank/DDBJ whole genome shotgun (WGS) entry which is preliminary data.</text>
</comment>
<feature type="compositionally biased region" description="Low complexity" evidence="1">
    <location>
        <begin position="94"/>
        <end position="131"/>
    </location>
</feature>
<accession>A0AA39M8A4</accession>
<dbReference type="AlphaFoldDB" id="A0AA39M8A4"/>
<proteinExistence type="predicted"/>
<evidence type="ECO:0000313" key="2">
    <source>
        <dbReference type="EMBL" id="KAK0424204.1"/>
    </source>
</evidence>
<evidence type="ECO:0000313" key="3">
    <source>
        <dbReference type="Proteomes" id="UP001175271"/>
    </source>
</evidence>
<protein>
    <submittedName>
        <fullName evidence="2">Uncharacterized protein</fullName>
    </submittedName>
</protein>
<reference evidence="2" key="1">
    <citation type="submission" date="2023-06" db="EMBL/GenBank/DDBJ databases">
        <title>Genomic analysis of the entomopathogenic nematode Steinernema hermaphroditum.</title>
        <authorList>
            <person name="Schwarz E.M."/>
            <person name="Heppert J.K."/>
            <person name="Baniya A."/>
            <person name="Schwartz H.T."/>
            <person name="Tan C.-H."/>
            <person name="Antoshechkin I."/>
            <person name="Sternberg P.W."/>
            <person name="Goodrich-Blair H."/>
            <person name="Dillman A.R."/>
        </authorList>
    </citation>
    <scope>NUCLEOTIDE SEQUENCE</scope>
    <source>
        <strain evidence="2">PS9179</strain>
        <tissue evidence="2">Whole animal</tissue>
    </source>
</reference>
<feature type="compositionally biased region" description="Basic and acidic residues" evidence="1">
    <location>
        <begin position="132"/>
        <end position="145"/>
    </location>
</feature>
<sequence>MGTLLSTPAWSLTSRLTVCTYLCRFLSISMEKGTFAFRFLCALQGASFVATLSPLPVYLANGSSSPPSSVNIPGPAPKRQRHQDRHHQEHSSNHHSSSTPRCSNSAAETAGSSGSAAPAQRRQTGQRPRGQPRADRPTRPARLERWISGEMRRLFEEMREMRTTVEALASRTPSEAGTSSAPKPANPTVADDAEKPTLHNSEKAL</sequence>